<proteinExistence type="predicted"/>
<dbReference type="EMBL" id="LVYD01000013">
    <property type="protein sequence ID" value="OQP66011.1"/>
    <property type="molecule type" value="Genomic_DNA"/>
</dbReference>
<accession>A0A1V9G5U3</accession>
<keyword evidence="11 14" id="KW-1133">Transmembrane helix</keyword>
<feature type="transmembrane region" description="Helical" evidence="14">
    <location>
        <begin position="161"/>
        <end position="180"/>
    </location>
</feature>
<dbReference type="SUPFAM" id="SSF55874">
    <property type="entry name" value="ATPase domain of HSP90 chaperone/DNA topoisomerase II/histidine kinase"/>
    <property type="match status" value="1"/>
</dbReference>
<dbReference type="EC" id="2.7.13.3" evidence="3"/>
<keyword evidence="6" id="KW-0808">Transferase</keyword>
<dbReference type="RefSeq" id="WP_081145857.1">
    <property type="nucleotide sequence ID" value="NZ_LVYD01000013.1"/>
</dbReference>
<dbReference type="Pfam" id="PF00672">
    <property type="entry name" value="HAMP"/>
    <property type="match status" value="1"/>
</dbReference>
<evidence type="ECO:0000256" key="8">
    <source>
        <dbReference type="ARBA" id="ARBA00022741"/>
    </source>
</evidence>
<dbReference type="PROSITE" id="PS50885">
    <property type="entry name" value="HAMP"/>
    <property type="match status" value="1"/>
</dbReference>
<dbReference type="CDD" id="cd00082">
    <property type="entry name" value="HisKA"/>
    <property type="match status" value="1"/>
</dbReference>
<dbReference type="STRING" id="1703345.A3860_15605"/>
<feature type="domain" description="Histidine kinase" evidence="15">
    <location>
        <begin position="243"/>
        <end position="459"/>
    </location>
</feature>
<dbReference type="InterPro" id="IPR036890">
    <property type="entry name" value="HATPase_C_sf"/>
</dbReference>
<dbReference type="GO" id="GO:0005524">
    <property type="term" value="F:ATP binding"/>
    <property type="evidence" value="ECO:0007669"/>
    <property type="project" value="UniProtKB-KW"/>
</dbReference>
<evidence type="ECO:0000256" key="9">
    <source>
        <dbReference type="ARBA" id="ARBA00022777"/>
    </source>
</evidence>
<dbReference type="GO" id="GO:0000155">
    <property type="term" value="F:phosphorelay sensor kinase activity"/>
    <property type="evidence" value="ECO:0007669"/>
    <property type="project" value="InterPro"/>
</dbReference>
<dbReference type="PANTHER" id="PTHR45528">
    <property type="entry name" value="SENSOR HISTIDINE KINASE CPXA"/>
    <property type="match status" value="1"/>
</dbReference>
<evidence type="ECO:0000256" key="12">
    <source>
        <dbReference type="ARBA" id="ARBA00023012"/>
    </source>
</evidence>
<dbReference type="InterPro" id="IPR005467">
    <property type="entry name" value="His_kinase_dom"/>
</dbReference>
<dbReference type="SMART" id="SM00304">
    <property type="entry name" value="HAMP"/>
    <property type="match status" value="1"/>
</dbReference>
<dbReference type="OrthoDB" id="594725at2"/>
<keyword evidence="7 14" id="KW-0812">Transmembrane</keyword>
<keyword evidence="13 14" id="KW-0472">Membrane</keyword>
<dbReference type="PROSITE" id="PS50109">
    <property type="entry name" value="HIS_KIN"/>
    <property type="match status" value="1"/>
</dbReference>
<dbReference type="Gene3D" id="1.10.287.130">
    <property type="match status" value="1"/>
</dbReference>
<dbReference type="InterPro" id="IPR050398">
    <property type="entry name" value="HssS/ArlS-like"/>
</dbReference>
<evidence type="ECO:0000313" key="17">
    <source>
        <dbReference type="EMBL" id="OQP66011.1"/>
    </source>
</evidence>
<keyword evidence="12" id="KW-0902">Two-component regulatory system</keyword>
<evidence type="ECO:0000256" key="1">
    <source>
        <dbReference type="ARBA" id="ARBA00000085"/>
    </source>
</evidence>
<dbReference type="SUPFAM" id="SSF158472">
    <property type="entry name" value="HAMP domain-like"/>
    <property type="match status" value="1"/>
</dbReference>
<feature type="domain" description="HAMP" evidence="16">
    <location>
        <begin position="182"/>
        <end position="235"/>
    </location>
</feature>
<keyword evidence="18" id="KW-1185">Reference proteome</keyword>
<comment type="catalytic activity">
    <reaction evidence="1">
        <text>ATP + protein L-histidine = ADP + protein N-phospho-L-histidine.</text>
        <dbReference type="EC" id="2.7.13.3"/>
    </reaction>
</comment>
<dbReference type="Pfam" id="PF00512">
    <property type="entry name" value="HisKA"/>
    <property type="match status" value="1"/>
</dbReference>
<evidence type="ECO:0000256" key="4">
    <source>
        <dbReference type="ARBA" id="ARBA00022475"/>
    </source>
</evidence>
<dbReference type="InterPro" id="IPR003661">
    <property type="entry name" value="HisK_dim/P_dom"/>
</dbReference>
<dbReference type="InterPro" id="IPR003660">
    <property type="entry name" value="HAMP_dom"/>
</dbReference>
<evidence type="ECO:0000256" key="3">
    <source>
        <dbReference type="ARBA" id="ARBA00012438"/>
    </source>
</evidence>
<dbReference type="PANTHER" id="PTHR45528:SF1">
    <property type="entry name" value="SENSOR HISTIDINE KINASE CPXA"/>
    <property type="match status" value="1"/>
</dbReference>
<evidence type="ECO:0000256" key="6">
    <source>
        <dbReference type="ARBA" id="ARBA00022679"/>
    </source>
</evidence>
<dbReference type="Pfam" id="PF02518">
    <property type="entry name" value="HATPase_c"/>
    <property type="match status" value="1"/>
</dbReference>
<evidence type="ECO:0000256" key="14">
    <source>
        <dbReference type="SAM" id="Phobius"/>
    </source>
</evidence>
<dbReference type="InterPro" id="IPR004358">
    <property type="entry name" value="Sig_transdc_His_kin-like_C"/>
</dbReference>
<keyword evidence="5" id="KW-0597">Phosphoprotein</keyword>
<keyword evidence="9" id="KW-0418">Kinase</keyword>
<evidence type="ECO:0000256" key="7">
    <source>
        <dbReference type="ARBA" id="ARBA00022692"/>
    </source>
</evidence>
<dbReference type="GO" id="GO:0005886">
    <property type="term" value="C:plasma membrane"/>
    <property type="evidence" value="ECO:0007669"/>
    <property type="project" value="UniProtKB-SubCell"/>
</dbReference>
<dbReference type="CDD" id="cd06225">
    <property type="entry name" value="HAMP"/>
    <property type="match status" value="1"/>
</dbReference>
<dbReference type="CDD" id="cd00075">
    <property type="entry name" value="HATPase"/>
    <property type="match status" value="1"/>
</dbReference>
<keyword evidence="4" id="KW-1003">Cell membrane</keyword>
<evidence type="ECO:0000259" key="15">
    <source>
        <dbReference type="PROSITE" id="PS50109"/>
    </source>
</evidence>
<evidence type="ECO:0000313" key="18">
    <source>
        <dbReference type="Proteomes" id="UP000192796"/>
    </source>
</evidence>
<keyword evidence="8" id="KW-0547">Nucleotide-binding</keyword>
<evidence type="ECO:0000259" key="16">
    <source>
        <dbReference type="PROSITE" id="PS50885"/>
    </source>
</evidence>
<dbReference type="Gene3D" id="3.30.565.10">
    <property type="entry name" value="Histidine kinase-like ATPase, C-terminal domain"/>
    <property type="match status" value="1"/>
</dbReference>
<evidence type="ECO:0000256" key="10">
    <source>
        <dbReference type="ARBA" id="ARBA00022840"/>
    </source>
</evidence>
<evidence type="ECO:0000256" key="5">
    <source>
        <dbReference type="ARBA" id="ARBA00022553"/>
    </source>
</evidence>
<evidence type="ECO:0000256" key="11">
    <source>
        <dbReference type="ARBA" id="ARBA00022989"/>
    </source>
</evidence>
<dbReference type="AlphaFoldDB" id="A0A1V9G5U3"/>
<reference evidence="17 18" key="1">
    <citation type="submission" date="2016-03" db="EMBL/GenBank/DDBJ databases">
        <title>Niastella vici sp. nov., isolated from farmland soil.</title>
        <authorList>
            <person name="Chen L."/>
            <person name="Wang D."/>
            <person name="Yang S."/>
            <person name="Wang G."/>
        </authorList>
    </citation>
    <scope>NUCLEOTIDE SEQUENCE [LARGE SCALE GENOMIC DNA]</scope>
    <source>
        <strain evidence="17 18">DJ57</strain>
    </source>
</reference>
<comment type="caution">
    <text evidence="17">The sequence shown here is derived from an EMBL/GenBank/DDBJ whole genome shotgun (WGS) entry which is preliminary data.</text>
</comment>
<gene>
    <name evidence="17" type="ORF">A3860_15605</name>
</gene>
<dbReference type="SMART" id="SM00388">
    <property type="entry name" value="HisKA"/>
    <property type="match status" value="1"/>
</dbReference>
<protein>
    <recommendedName>
        <fullName evidence="3">histidine kinase</fullName>
        <ecNumber evidence="3">2.7.13.3</ecNumber>
    </recommendedName>
</protein>
<dbReference type="FunFam" id="1.10.287.130:FF:000001">
    <property type="entry name" value="Two-component sensor histidine kinase"/>
    <property type="match status" value="1"/>
</dbReference>
<keyword evidence="10" id="KW-0067">ATP-binding</keyword>
<dbReference type="Proteomes" id="UP000192796">
    <property type="component" value="Unassembled WGS sequence"/>
</dbReference>
<organism evidence="17 18">
    <name type="scientific">Niastella vici</name>
    <dbReference type="NCBI Taxonomy" id="1703345"/>
    <lineage>
        <taxon>Bacteria</taxon>
        <taxon>Pseudomonadati</taxon>
        <taxon>Bacteroidota</taxon>
        <taxon>Chitinophagia</taxon>
        <taxon>Chitinophagales</taxon>
        <taxon>Chitinophagaceae</taxon>
        <taxon>Niastella</taxon>
    </lineage>
</organism>
<dbReference type="Gene3D" id="6.10.340.10">
    <property type="match status" value="1"/>
</dbReference>
<dbReference type="SUPFAM" id="SSF47384">
    <property type="entry name" value="Homodimeric domain of signal transducing histidine kinase"/>
    <property type="match status" value="1"/>
</dbReference>
<evidence type="ECO:0000256" key="2">
    <source>
        <dbReference type="ARBA" id="ARBA00004651"/>
    </source>
</evidence>
<dbReference type="SMART" id="SM00387">
    <property type="entry name" value="HATPase_c"/>
    <property type="match status" value="1"/>
</dbReference>
<sequence length="465" mass="52363">MKIKFKITALFALLVTIILLALSISVHYFTALQRTETFKKRLKGRANNDGQLFSYLGDNDSSRAFLYHMDSASAFTLTQKSVAIFNYLDQPVYQYNVPDIDSIIPNKEILKQARLKHEVSYSAGKRDVLAFHYTDKRSRIIVVVAGYDADGWERLKDLRDLLLVCLFIGIAVALAVGYAFSLQLVKPIKQIIHDVNHVTSQNLSKHIQAGSTQDELNQLANTFNDLLDRLQESFLIQRRFISNASHELSTPLTSISSQLDVTLQKERSTEEYKQVIYSVHEDVQQMQQLTKSLLEIAKTGSQGSIELSEVRIDEVLLKVTADVQKNSEAYKVILQFGDFPDDEKAFLVFGNSDLLYSSLRNIADNGCKFSSDHHVMVNLLFEDDNVIVQFKNYGDTITKEEAENIFQPFYRSANASPIEGFGLGLPLAKRIINLHKGDIKVQSSPHTGTVFTIVLPSLKAFAAKP</sequence>
<name>A0A1V9G5U3_9BACT</name>
<comment type="subcellular location">
    <subcellularLocation>
        <location evidence="2">Cell membrane</location>
        <topology evidence="2">Multi-pass membrane protein</topology>
    </subcellularLocation>
</comment>
<dbReference type="InterPro" id="IPR036097">
    <property type="entry name" value="HisK_dim/P_sf"/>
</dbReference>
<dbReference type="InterPro" id="IPR003594">
    <property type="entry name" value="HATPase_dom"/>
</dbReference>
<evidence type="ECO:0000256" key="13">
    <source>
        <dbReference type="ARBA" id="ARBA00023136"/>
    </source>
</evidence>
<dbReference type="PRINTS" id="PR00344">
    <property type="entry name" value="BCTRLSENSOR"/>
</dbReference>